<evidence type="ECO:0000259" key="1">
    <source>
        <dbReference type="Pfam" id="PF14065"/>
    </source>
</evidence>
<protein>
    <recommendedName>
        <fullName evidence="1">Pvc16 N-terminal domain-containing protein</fullName>
    </recommendedName>
</protein>
<dbReference type="KEGG" id="cce:Ccel_1500"/>
<evidence type="ECO:0000313" key="3">
    <source>
        <dbReference type="Proteomes" id="UP000001349"/>
    </source>
</evidence>
<organism evidence="2 3">
    <name type="scientific">Ruminiclostridium cellulolyticum (strain ATCC 35319 / DSM 5812 / JCM 6584 / H10)</name>
    <name type="common">Clostridium cellulolyticum</name>
    <dbReference type="NCBI Taxonomy" id="394503"/>
    <lineage>
        <taxon>Bacteria</taxon>
        <taxon>Bacillati</taxon>
        <taxon>Bacillota</taxon>
        <taxon>Clostridia</taxon>
        <taxon>Eubacteriales</taxon>
        <taxon>Oscillospiraceae</taxon>
        <taxon>Ruminiclostridium</taxon>
    </lineage>
</organism>
<gene>
    <name evidence="2" type="ordered locus">Ccel_1500</name>
</gene>
<dbReference type="Proteomes" id="UP000001349">
    <property type="component" value="Chromosome"/>
</dbReference>
<dbReference type="AlphaFoldDB" id="B8I226"/>
<dbReference type="eggNOG" id="ENOG50333Q8">
    <property type="taxonomic scope" value="Bacteria"/>
</dbReference>
<proteinExistence type="predicted"/>
<keyword evidence="3" id="KW-1185">Reference proteome</keyword>
<dbReference type="HOGENOM" id="CLU_1293108_0_0_9"/>
<dbReference type="Pfam" id="PF14065">
    <property type="entry name" value="Pvc16_N"/>
    <property type="match status" value="1"/>
</dbReference>
<evidence type="ECO:0000313" key="2">
    <source>
        <dbReference type="EMBL" id="ACL75852.1"/>
    </source>
</evidence>
<dbReference type="EMBL" id="CP001348">
    <property type="protein sequence ID" value="ACL75852.1"/>
    <property type="molecule type" value="Genomic_DNA"/>
</dbReference>
<reference evidence="2 3" key="1">
    <citation type="submission" date="2009-01" db="EMBL/GenBank/DDBJ databases">
        <title>Complete sequence of Clostridium cellulolyticum H10.</title>
        <authorList>
            <consortium name="US DOE Joint Genome Institute"/>
            <person name="Lucas S."/>
            <person name="Copeland A."/>
            <person name="Lapidus A."/>
            <person name="Glavina del Rio T."/>
            <person name="Dalin E."/>
            <person name="Tice H."/>
            <person name="Bruce D."/>
            <person name="Goodwin L."/>
            <person name="Pitluck S."/>
            <person name="Chertkov O."/>
            <person name="Saunders E."/>
            <person name="Brettin T."/>
            <person name="Detter J.C."/>
            <person name="Han C."/>
            <person name="Larimer F."/>
            <person name="Land M."/>
            <person name="Hauser L."/>
            <person name="Kyrpides N."/>
            <person name="Ivanova N."/>
            <person name="Zhou J."/>
            <person name="Richardson P."/>
        </authorList>
    </citation>
    <scope>NUCLEOTIDE SEQUENCE [LARGE SCALE GENOMIC DNA]</scope>
    <source>
        <strain evidence="3">ATCC 35319 / DSM 5812 / JCM 6584 / H10</strain>
    </source>
</reference>
<dbReference type="RefSeq" id="WP_015924993.1">
    <property type="nucleotide sequence ID" value="NC_011898.1"/>
</dbReference>
<sequence>MAVETRTVIRDVSASLKALIKANVPELNDDSYITFGSPSDVDSATMTLSLCLYYLTESHSMRNSERERIPGTNQLFDPPSYLDLYYLMTPYAKDRDTELLILGKLFQLFHEHAVLSGDDLKGNLAVCGNEHIRISYNNLSLQDIKQLWEVFPGKPAKLSLSYLVSAVRMPAEKIITFPLITEDPTLKYYDLKTHTNLSQKNT</sequence>
<accession>B8I226</accession>
<name>B8I226_RUMCH</name>
<feature type="domain" description="Pvc16 N-terminal" evidence="1">
    <location>
        <begin position="11"/>
        <end position="178"/>
    </location>
</feature>
<dbReference type="STRING" id="394503.Ccel_1500"/>
<dbReference type="InterPro" id="IPR025351">
    <property type="entry name" value="Pvc16_N"/>
</dbReference>
<dbReference type="OrthoDB" id="2651753at2"/>